<dbReference type="OrthoDB" id="2087613at2"/>
<name>A0A552UWU0_9FIRM</name>
<gene>
    <name evidence="1" type="ORF">FL857_11015</name>
</gene>
<dbReference type="EMBL" id="VJXW01000024">
    <property type="protein sequence ID" value="TRW22701.1"/>
    <property type="molecule type" value="Genomic_DNA"/>
</dbReference>
<dbReference type="RefSeq" id="WP_144398851.1">
    <property type="nucleotide sequence ID" value="NZ_VJXW01000024.1"/>
</dbReference>
<comment type="caution">
    <text evidence="1">The sequence shown here is derived from an EMBL/GenBank/DDBJ whole genome shotgun (WGS) entry which is preliminary data.</text>
</comment>
<sequence length="113" mass="13594">MLFGQYTMYNGIMCKVFDVDKKNKIVKLKSNDNIKFVNRNDVEEIYYINTNCFYKGYEFQVLSEKDDKILIYTNNNEVGAKLKMEFIERSEYQKWIKKNEVESIFEKKAILDL</sequence>
<accession>A0A552UWU0</accession>
<dbReference type="AlphaFoldDB" id="A0A552UWU0"/>
<dbReference type="Proteomes" id="UP000319424">
    <property type="component" value="Unassembled WGS sequence"/>
</dbReference>
<reference evidence="1 2" key="1">
    <citation type="submission" date="2019-07" db="EMBL/GenBank/DDBJ databases">
        <title>Criibacterium bergeronii gen. nov., sp. nov. isolated from human clinical samples.</title>
        <authorList>
            <person name="Maheux A.F."/>
            <person name="Boudreau D.K."/>
            <person name="Berube E."/>
            <person name="Brodeur S."/>
            <person name="Bernard K.A."/>
            <person name="Abed J.Y."/>
            <person name="Ducrey E."/>
            <person name="Guay E.F."/>
            <person name="Raymond F."/>
            <person name="Corbeil J."/>
            <person name="Domingo M.-C."/>
            <person name="Roy P.H."/>
            <person name="Boissinot M."/>
            <person name="Tocheva E.I."/>
            <person name="Omar R.F."/>
        </authorList>
    </citation>
    <scope>NUCLEOTIDE SEQUENCE [LARGE SCALE GENOMIC DNA]</scope>
    <source>
        <strain evidence="1 2">CCRI-24246</strain>
    </source>
</reference>
<organism evidence="1 2">
    <name type="scientific">Criibacterium bergeronii</name>
    <dbReference type="NCBI Taxonomy" id="1871336"/>
    <lineage>
        <taxon>Bacteria</taxon>
        <taxon>Bacillati</taxon>
        <taxon>Bacillota</taxon>
        <taxon>Clostridia</taxon>
        <taxon>Peptostreptococcales</taxon>
        <taxon>Filifactoraceae</taxon>
        <taxon>Criibacterium</taxon>
    </lineage>
</organism>
<proteinExistence type="predicted"/>
<evidence type="ECO:0000313" key="1">
    <source>
        <dbReference type="EMBL" id="TRW22701.1"/>
    </source>
</evidence>
<evidence type="ECO:0000313" key="2">
    <source>
        <dbReference type="Proteomes" id="UP000319424"/>
    </source>
</evidence>
<protein>
    <submittedName>
        <fullName evidence="1">Uncharacterized protein</fullName>
    </submittedName>
</protein>